<dbReference type="Pfam" id="PF08020">
    <property type="entry name" value="DUF1706"/>
    <property type="match status" value="1"/>
</dbReference>
<accession>A0ABZ0HMC7</accession>
<evidence type="ECO:0000313" key="1">
    <source>
        <dbReference type="EMBL" id="WOI35482.1"/>
    </source>
</evidence>
<geneLocation type="plasmid" evidence="1 2">
    <name>unnamed4</name>
</geneLocation>
<dbReference type="Gene3D" id="1.20.120.450">
    <property type="entry name" value="dinb family like domain"/>
    <property type="match status" value="1"/>
</dbReference>
<evidence type="ECO:0000313" key="2">
    <source>
        <dbReference type="Proteomes" id="UP001302666"/>
    </source>
</evidence>
<gene>
    <name evidence="1" type="ORF">R1T40_21305</name>
</gene>
<dbReference type="Proteomes" id="UP001302666">
    <property type="component" value="Plasmid unnamed4"/>
</dbReference>
<name>A0ABZ0HMC7_TRISK</name>
<dbReference type="PANTHER" id="PTHR40658">
    <property type="match status" value="1"/>
</dbReference>
<sequence>MAIPTTKDELISAINERYVKLEAALDAVPTDIADEKSMDGHAKGTGMSVNNLVSYLIGWNELVLKWLDQDAQGKDIEFPDVGYKWNELGALAQKFYRDYSASSFAENRKRLTVAKDQLVSEISKRTDDELYGSAWHGKWTKGRMIQFNSSSPYENARSRIRKWLKSKAG</sequence>
<keyword evidence="1" id="KW-0614">Plasmid</keyword>
<dbReference type="EMBL" id="CP136707">
    <property type="protein sequence ID" value="WOI35482.1"/>
    <property type="molecule type" value="Genomic_DNA"/>
</dbReference>
<dbReference type="RefSeq" id="WP_317387148.1">
    <property type="nucleotide sequence ID" value="NZ_CP136707.1"/>
</dbReference>
<protein>
    <submittedName>
        <fullName evidence="1">ClbS/DfsB family four-helix bundle protein</fullName>
    </submittedName>
</protein>
<dbReference type="PIRSF" id="PIRSF031551">
    <property type="entry name" value="DUF1706"/>
    <property type="match status" value="1"/>
</dbReference>
<organism evidence="1 2">
    <name type="scientific">Tritonibacter scottomollicae</name>
    <name type="common">Epibacterium scottomollicae</name>
    <dbReference type="NCBI Taxonomy" id="483013"/>
    <lineage>
        <taxon>Bacteria</taxon>
        <taxon>Pseudomonadati</taxon>
        <taxon>Pseudomonadota</taxon>
        <taxon>Alphaproteobacteria</taxon>
        <taxon>Rhodobacterales</taxon>
        <taxon>Paracoccaceae</taxon>
        <taxon>Tritonibacter</taxon>
    </lineage>
</organism>
<keyword evidence="2" id="KW-1185">Reference proteome</keyword>
<dbReference type="InterPro" id="IPR034660">
    <property type="entry name" value="DinB/YfiT-like"/>
</dbReference>
<proteinExistence type="predicted"/>
<reference evidence="1 2" key="1">
    <citation type="submission" date="2023-10" db="EMBL/GenBank/DDBJ databases">
        <title>Eight complete genome sequences of bacteria isolated from laboratory stock of Giant Kelp gametophytes.</title>
        <authorList>
            <person name="Tolentino B."/>
            <person name="Nuzhdin S."/>
        </authorList>
    </citation>
    <scope>NUCLEOTIDE SEQUENCE [LARGE SCALE GENOMIC DNA]</scope>
    <source>
        <strain evidence="1 2">LC.270.F.C4</strain>
        <plasmid evidence="1 2">unnamed4</plasmid>
    </source>
</reference>
<dbReference type="PANTHER" id="PTHR40658:SF3">
    <property type="entry name" value="CLBS_DFSB FAMILY FOUR-HELIX BUNDLE PROTEIN"/>
    <property type="match status" value="1"/>
</dbReference>
<dbReference type="InterPro" id="IPR012550">
    <property type="entry name" value="DUF1706"/>
</dbReference>